<evidence type="ECO:0000313" key="11">
    <source>
        <dbReference type="EMBL" id="MEN1761914.1"/>
    </source>
</evidence>
<feature type="binding site" evidence="9">
    <location>
        <begin position="63"/>
        <end position="64"/>
    </location>
    <ligand>
        <name>substrate</name>
    </ligand>
</feature>
<feature type="binding site" evidence="9">
    <location>
        <position position="85"/>
    </location>
    <ligand>
        <name>substrate</name>
    </ligand>
</feature>
<feature type="domain" description="Aspartate/glutamate/uridylate kinase" evidence="10">
    <location>
        <begin position="24"/>
        <end position="259"/>
    </location>
</feature>
<dbReference type="SUPFAM" id="SSF53633">
    <property type="entry name" value="Carbamate kinase-like"/>
    <property type="match status" value="1"/>
</dbReference>
<dbReference type="GO" id="GO:0003991">
    <property type="term" value="F:acetylglutamate kinase activity"/>
    <property type="evidence" value="ECO:0007669"/>
    <property type="project" value="UniProtKB-EC"/>
</dbReference>
<dbReference type="InterPro" id="IPR036393">
    <property type="entry name" value="AceGlu_kinase-like_sf"/>
</dbReference>
<evidence type="ECO:0000259" key="10">
    <source>
        <dbReference type="Pfam" id="PF00696"/>
    </source>
</evidence>
<keyword evidence="6 9" id="KW-0418">Kinase</keyword>
<dbReference type="Proteomes" id="UP001407405">
    <property type="component" value="Unassembled WGS sequence"/>
</dbReference>
<evidence type="ECO:0000256" key="9">
    <source>
        <dbReference type="HAMAP-Rule" id="MF_00082"/>
    </source>
</evidence>
<evidence type="ECO:0000256" key="7">
    <source>
        <dbReference type="ARBA" id="ARBA00022840"/>
    </source>
</evidence>
<evidence type="ECO:0000256" key="4">
    <source>
        <dbReference type="ARBA" id="ARBA00022679"/>
    </source>
</evidence>
<comment type="pathway">
    <text evidence="1 9">Amino-acid biosynthesis; L-arginine biosynthesis; N(2)-acetyl-L-ornithine from L-glutamate: step 2/4.</text>
</comment>
<keyword evidence="12" id="KW-1185">Reference proteome</keyword>
<evidence type="ECO:0000313" key="12">
    <source>
        <dbReference type="Proteomes" id="UP001407405"/>
    </source>
</evidence>
<accession>A0ABU9W0P2</accession>
<protein>
    <recommendedName>
        <fullName evidence="9">Acetylglutamate kinase</fullName>
        <ecNumber evidence="9">2.7.2.8</ecNumber>
    </recommendedName>
    <alternativeName>
        <fullName evidence="9">N-acetyl-L-glutamate 5-phosphotransferase</fullName>
    </alternativeName>
    <alternativeName>
        <fullName evidence="9">NAG kinase</fullName>
        <shortName evidence="9">NAGK</shortName>
    </alternativeName>
</protein>
<dbReference type="PRINTS" id="PR00474">
    <property type="entry name" value="GLU5KINASE"/>
</dbReference>
<evidence type="ECO:0000256" key="8">
    <source>
        <dbReference type="ARBA" id="ARBA00048141"/>
    </source>
</evidence>
<dbReference type="PIRSF" id="PIRSF000728">
    <property type="entry name" value="NAGK"/>
    <property type="match status" value="1"/>
</dbReference>
<dbReference type="HAMAP" id="MF_00082">
    <property type="entry name" value="ArgB"/>
    <property type="match status" value="1"/>
</dbReference>
<comment type="similarity">
    <text evidence="9">Belongs to the acetylglutamate kinase family. ArgB subfamily.</text>
</comment>
<comment type="catalytic activity">
    <reaction evidence="8 9">
        <text>N-acetyl-L-glutamate + ATP = N-acetyl-L-glutamyl 5-phosphate + ADP</text>
        <dbReference type="Rhea" id="RHEA:14629"/>
        <dbReference type="ChEBI" id="CHEBI:30616"/>
        <dbReference type="ChEBI" id="CHEBI:44337"/>
        <dbReference type="ChEBI" id="CHEBI:57936"/>
        <dbReference type="ChEBI" id="CHEBI:456216"/>
        <dbReference type="EC" id="2.7.2.8"/>
    </reaction>
</comment>
<dbReference type="InterPro" id="IPR037528">
    <property type="entry name" value="ArgB"/>
</dbReference>
<dbReference type="EC" id="2.7.2.8" evidence="9"/>
<dbReference type="NCBIfam" id="TIGR00761">
    <property type="entry name" value="argB"/>
    <property type="match status" value="1"/>
</dbReference>
<gene>
    <name evidence="9 11" type="primary">argB</name>
    <name evidence="11" type="ORF">AAIG11_15610</name>
</gene>
<evidence type="ECO:0000256" key="3">
    <source>
        <dbReference type="ARBA" id="ARBA00022605"/>
    </source>
</evidence>
<dbReference type="RefSeq" id="WP_343187199.1">
    <property type="nucleotide sequence ID" value="NZ_JBCITM010000023.1"/>
</dbReference>
<dbReference type="Pfam" id="PF00696">
    <property type="entry name" value="AA_kinase"/>
    <property type="match status" value="1"/>
</dbReference>
<reference evidence="11 12" key="1">
    <citation type="submission" date="2024-04" db="EMBL/GenBank/DDBJ databases">
        <title>Genome sequencing and metabolic network reconstruction of aminoacids and betaine degradation by Anoxynatronum sibiricum.</title>
        <authorList>
            <person name="Detkova E.N."/>
            <person name="Boltjanskaja Y.V."/>
            <person name="Mardanov A.V."/>
            <person name="Kevbrin V."/>
        </authorList>
    </citation>
    <scope>NUCLEOTIDE SEQUENCE [LARGE SCALE GENOMIC DNA]</scope>
    <source>
        <strain evidence="11 12">Z-7981</strain>
    </source>
</reference>
<evidence type="ECO:0000256" key="1">
    <source>
        <dbReference type="ARBA" id="ARBA00004828"/>
    </source>
</evidence>
<sequence length="282" mass="30564">MNPCEKAGILVESIPYIKQFRNEIVVVKYGGNAMIDEELKQTVIEDIVLMKYVGMNPVIVHGGGPEINALMEKMGKEPVYVNGLRVTDAETMTLVEMALLGKINSEIVGRLNQMGVLATGISGKDGRLLVSEVRDPALGMVGKVKEVRGELIHQLLNLDYVPVVAPVGIGTSGESYNINADEAASRIALALNAKKLVYITNVEGVLESVESPGSLLSHIHVDEIDDLIARGIVRNGMIPKIKYCRKAVMGGVERVHMINGNKPHALLLEIFTNDGIGTMLTR</sequence>
<comment type="subcellular location">
    <subcellularLocation>
        <location evidence="9">Cytoplasm</location>
    </subcellularLocation>
</comment>
<comment type="function">
    <text evidence="9">Catalyzes the ATP-dependent phosphorylation of N-acetyl-L-glutamate.</text>
</comment>
<comment type="caution">
    <text evidence="11">The sequence shown here is derived from an EMBL/GenBank/DDBJ whole genome shotgun (WGS) entry which is preliminary data.</text>
</comment>
<dbReference type="PANTHER" id="PTHR23342">
    <property type="entry name" value="N-ACETYLGLUTAMATE SYNTHASE"/>
    <property type="match status" value="1"/>
</dbReference>
<keyword evidence="5 9" id="KW-0547">Nucleotide-binding</keyword>
<evidence type="ECO:0000256" key="5">
    <source>
        <dbReference type="ARBA" id="ARBA00022741"/>
    </source>
</evidence>
<evidence type="ECO:0000256" key="2">
    <source>
        <dbReference type="ARBA" id="ARBA00022571"/>
    </source>
</evidence>
<proteinExistence type="inferred from homology"/>
<dbReference type="InterPro" id="IPR001048">
    <property type="entry name" value="Asp/Glu/Uridylate_kinase"/>
</dbReference>
<organism evidence="11 12">
    <name type="scientific">Anoxynatronum sibiricum</name>
    <dbReference type="NCBI Taxonomy" id="210623"/>
    <lineage>
        <taxon>Bacteria</taxon>
        <taxon>Bacillati</taxon>
        <taxon>Bacillota</taxon>
        <taxon>Clostridia</taxon>
        <taxon>Eubacteriales</taxon>
        <taxon>Clostridiaceae</taxon>
        <taxon>Anoxynatronum</taxon>
    </lineage>
</organism>
<keyword evidence="7 9" id="KW-0067">ATP-binding</keyword>
<feature type="site" description="Transition state stabilizer" evidence="9">
    <location>
        <position position="28"/>
    </location>
</feature>
<keyword evidence="2 9" id="KW-0055">Arginine biosynthesis</keyword>
<feature type="site" description="Transition state stabilizer" evidence="9">
    <location>
        <position position="240"/>
    </location>
</feature>
<evidence type="ECO:0000256" key="6">
    <source>
        <dbReference type="ARBA" id="ARBA00022777"/>
    </source>
</evidence>
<dbReference type="InterPro" id="IPR041727">
    <property type="entry name" value="NAGK-C"/>
</dbReference>
<keyword evidence="4 9" id="KW-0808">Transferase</keyword>
<dbReference type="Gene3D" id="3.40.1160.10">
    <property type="entry name" value="Acetylglutamate kinase-like"/>
    <property type="match status" value="1"/>
</dbReference>
<name>A0ABU9W0P2_9CLOT</name>
<dbReference type="InterPro" id="IPR001057">
    <property type="entry name" value="Glu/AcGlu_kinase"/>
</dbReference>
<dbReference type="PANTHER" id="PTHR23342:SF0">
    <property type="entry name" value="N-ACETYLGLUTAMATE SYNTHASE, MITOCHONDRIAL"/>
    <property type="match status" value="1"/>
</dbReference>
<dbReference type="InterPro" id="IPR004662">
    <property type="entry name" value="AcgluKinase_fam"/>
</dbReference>
<keyword evidence="9" id="KW-0963">Cytoplasm</keyword>
<feature type="binding site" evidence="9">
    <location>
        <position position="177"/>
    </location>
    <ligand>
        <name>substrate</name>
    </ligand>
</feature>
<dbReference type="EMBL" id="JBCITM010000023">
    <property type="protein sequence ID" value="MEN1761914.1"/>
    <property type="molecule type" value="Genomic_DNA"/>
</dbReference>
<keyword evidence="3 9" id="KW-0028">Amino-acid biosynthesis</keyword>
<dbReference type="CDD" id="cd04250">
    <property type="entry name" value="AAK_NAGK-C"/>
    <property type="match status" value="1"/>
</dbReference>